<dbReference type="OrthoDB" id="9779761at2"/>
<proteinExistence type="predicted"/>
<comment type="caution">
    <text evidence="2">The sequence shown here is derived from an EMBL/GenBank/DDBJ whole genome shotgun (WGS) entry which is preliminary data.</text>
</comment>
<keyword evidence="2" id="KW-0378">Hydrolase</keyword>
<dbReference type="EMBL" id="MDDC01000007">
    <property type="protein sequence ID" value="OIQ59789.1"/>
    <property type="molecule type" value="Genomic_DNA"/>
</dbReference>
<dbReference type="InterPro" id="IPR003615">
    <property type="entry name" value="HNH_nuc"/>
</dbReference>
<dbReference type="GO" id="GO:0008270">
    <property type="term" value="F:zinc ion binding"/>
    <property type="evidence" value="ECO:0007669"/>
    <property type="project" value="InterPro"/>
</dbReference>
<sequence>MLACRQKVYVYVLNKHGKPLMPCSPRKARILLKEGKAKVIKVKPFTIQLLYGSSGYKQKVYAGRGRGLTQGIAAVREDGEVLFLGEVTGRRDISELIYLRASLRRSRRNRKTPYRPCRVDNRKREEGWLPPSVSHLWYEHLKVRSFVESILPIAAWAERISKFDTHKMVNPEVKGKGYQEGPLKDKKNYREYVLERDSYRCVLCGEPEGLEIHHIVWRFRGGSDRPKNLITLCKGCHAKVTKGEIEIKKVVESYRWPARLNALNPQFNALEGIKIPAYEVKEARLKMGLDKTRYSDALALIYAAFGIAPKADLPKVIKGRFVRSNNRQLHRANPTKGGVRPKANANRYLVNKNGVRFQKYDLVSYRTRKSEAITGYVNTLFSRGAVRIAEFSGEELYNGASVNRLHKLQNSDTLIWEVA</sequence>
<evidence type="ECO:0000313" key="3">
    <source>
        <dbReference type="Proteomes" id="UP000182811"/>
    </source>
</evidence>
<dbReference type="SMART" id="SM00507">
    <property type="entry name" value="HNHc"/>
    <property type="match status" value="1"/>
</dbReference>
<accession>A0A1J5P7G4</accession>
<organism evidence="2 3">
    <name type="scientific">Neomoorella thermoacetica</name>
    <name type="common">Clostridium thermoaceticum</name>
    <dbReference type="NCBI Taxonomy" id="1525"/>
    <lineage>
        <taxon>Bacteria</taxon>
        <taxon>Bacillati</taxon>
        <taxon>Bacillota</taxon>
        <taxon>Clostridia</taxon>
        <taxon>Neomoorellales</taxon>
        <taxon>Neomoorellaceae</taxon>
        <taxon>Neomoorella</taxon>
    </lineage>
</organism>
<dbReference type="InterPro" id="IPR002711">
    <property type="entry name" value="HNH"/>
</dbReference>
<dbReference type="PANTHER" id="PTHR33877">
    <property type="entry name" value="SLL1193 PROTEIN"/>
    <property type="match status" value="1"/>
</dbReference>
<feature type="domain" description="HNH nuclease" evidence="1">
    <location>
        <begin position="188"/>
        <end position="238"/>
    </location>
</feature>
<dbReference type="InterPro" id="IPR047693">
    <property type="entry name" value="RNA-guided_IscB-like"/>
</dbReference>
<keyword evidence="2" id="KW-0540">Nuclease</keyword>
<evidence type="ECO:0000259" key="1">
    <source>
        <dbReference type="SMART" id="SM00507"/>
    </source>
</evidence>
<dbReference type="PANTHER" id="PTHR33877:SF2">
    <property type="entry name" value="OS07G0170200 PROTEIN"/>
    <property type="match status" value="1"/>
</dbReference>
<dbReference type="Pfam" id="PF14239">
    <property type="entry name" value="RRXRR"/>
    <property type="match status" value="1"/>
</dbReference>
<dbReference type="AlphaFoldDB" id="A0A1J5P7G4"/>
<dbReference type="NCBIfam" id="NF040563">
    <property type="entry name" value="guided_IscB"/>
    <property type="match status" value="1"/>
</dbReference>
<dbReference type="GO" id="GO:0004519">
    <property type="term" value="F:endonuclease activity"/>
    <property type="evidence" value="ECO:0007669"/>
    <property type="project" value="UniProtKB-KW"/>
</dbReference>
<dbReference type="Proteomes" id="UP000182811">
    <property type="component" value="Unassembled WGS sequence"/>
</dbReference>
<dbReference type="Gene3D" id="1.10.30.50">
    <property type="match status" value="1"/>
</dbReference>
<dbReference type="Pfam" id="PF01844">
    <property type="entry name" value="HNH"/>
    <property type="match status" value="1"/>
</dbReference>
<gene>
    <name evidence="2" type="ORF">MOTE_10450</name>
</gene>
<dbReference type="InterPro" id="IPR052892">
    <property type="entry name" value="NA-targeting_endonuclease"/>
</dbReference>
<reference evidence="2 3" key="1">
    <citation type="submission" date="2016-08" db="EMBL/GenBank/DDBJ databases">
        <title>Genome-based comparison of Moorella thermoacetic strains.</title>
        <authorList>
            <person name="Poehlein A."/>
            <person name="Bengelsdorf F.R."/>
            <person name="Esser C."/>
            <person name="Duerre P."/>
            <person name="Daniel R."/>
        </authorList>
    </citation>
    <scope>NUCLEOTIDE SEQUENCE [LARGE SCALE GENOMIC DNA]</scope>
    <source>
        <strain evidence="2 3">DSM 21394</strain>
    </source>
</reference>
<name>A0A1J5P7G4_NEOTH</name>
<evidence type="ECO:0000313" key="2">
    <source>
        <dbReference type="EMBL" id="OIQ59789.1"/>
    </source>
</evidence>
<keyword evidence="2" id="KW-0255">Endonuclease</keyword>
<dbReference type="GO" id="GO:0003676">
    <property type="term" value="F:nucleic acid binding"/>
    <property type="evidence" value="ECO:0007669"/>
    <property type="project" value="InterPro"/>
</dbReference>
<protein>
    <submittedName>
        <fullName evidence="2">HNH endonuclease</fullName>
    </submittedName>
</protein>
<dbReference type="CDD" id="cd00085">
    <property type="entry name" value="HNHc"/>
    <property type="match status" value="1"/>
</dbReference>
<dbReference type="InterPro" id="IPR025938">
    <property type="entry name" value="RRXRR_dom"/>
</dbReference>